<sequence>MKLLLDEKKDLMNVSDDYGWTVYHYLAYNDLHKIVPDLVSVDKSVGYRTDKEHKRTPLHVAVYEGKLNVMKELIKYYPDSLETVDGNGQNILHIAAEKEREEVISFILSLGFETCNNLLLQKDKNGNTPLHLLAKLRDCYSELMEIRAKVDWQVLDDKNFTPLDVLQMTDTELAEQSIVRRVFNRNDIRKYWRLWRLRKTLDIEEQREIKKSKEELLKEIRELLSTQMIHIELKIVKEPGSVQFSSLELSRFTKWNS</sequence>
<dbReference type="Gene3D" id="1.25.40.20">
    <property type="entry name" value="Ankyrin repeat-containing domain"/>
    <property type="match status" value="1"/>
</dbReference>
<evidence type="ECO:0000313" key="4">
    <source>
        <dbReference type="EMBL" id="KAK1400684.1"/>
    </source>
</evidence>
<dbReference type="InterPro" id="IPR036770">
    <property type="entry name" value="Ankyrin_rpt-contain_sf"/>
</dbReference>
<comment type="caution">
    <text evidence="4">The sequence shown here is derived from an EMBL/GenBank/DDBJ whole genome shotgun (WGS) entry which is preliminary data.</text>
</comment>
<dbReference type="PANTHER" id="PTHR24186:SF50">
    <property type="entry name" value="ANKYRIN REPEAT-CONTAINING PROTEIN ITN1-LIKE ISOFORM X1"/>
    <property type="match status" value="1"/>
</dbReference>
<proteinExistence type="predicted"/>
<evidence type="ECO:0000313" key="5">
    <source>
        <dbReference type="Proteomes" id="UP001237642"/>
    </source>
</evidence>
<evidence type="ECO:0000256" key="2">
    <source>
        <dbReference type="ARBA" id="ARBA00023043"/>
    </source>
</evidence>
<keyword evidence="1" id="KW-0677">Repeat</keyword>
<dbReference type="AlphaFoldDB" id="A0AAD8N8K0"/>
<dbReference type="GO" id="GO:0005886">
    <property type="term" value="C:plasma membrane"/>
    <property type="evidence" value="ECO:0007669"/>
    <property type="project" value="TreeGrafter"/>
</dbReference>
<dbReference type="PROSITE" id="PS50088">
    <property type="entry name" value="ANK_REPEAT"/>
    <property type="match status" value="1"/>
</dbReference>
<dbReference type="SUPFAM" id="SSF48403">
    <property type="entry name" value="Ankyrin repeat"/>
    <property type="match status" value="1"/>
</dbReference>
<evidence type="ECO:0000256" key="3">
    <source>
        <dbReference type="PROSITE-ProRule" id="PRU00023"/>
    </source>
</evidence>
<name>A0AAD8N8K0_9APIA</name>
<dbReference type="PROSITE" id="PS50297">
    <property type="entry name" value="ANK_REP_REGION"/>
    <property type="match status" value="1"/>
</dbReference>
<gene>
    <name evidence="4" type="ORF">POM88_000289</name>
</gene>
<dbReference type="SMART" id="SM00248">
    <property type="entry name" value="ANK"/>
    <property type="match status" value="4"/>
</dbReference>
<evidence type="ECO:0000256" key="1">
    <source>
        <dbReference type="ARBA" id="ARBA00022737"/>
    </source>
</evidence>
<dbReference type="EMBL" id="JAUIZM010000001">
    <property type="protein sequence ID" value="KAK1400684.1"/>
    <property type="molecule type" value="Genomic_DNA"/>
</dbReference>
<dbReference type="InterPro" id="IPR002110">
    <property type="entry name" value="Ankyrin_rpt"/>
</dbReference>
<dbReference type="PANTHER" id="PTHR24186">
    <property type="entry name" value="PROTEIN PHOSPHATASE 1 REGULATORY SUBUNIT"/>
    <property type="match status" value="1"/>
</dbReference>
<dbReference type="Pfam" id="PF12796">
    <property type="entry name" value="Ank_2"/>
    <property type="match status" value="1"/>
</dbReference>
<feature type="repeat" description="ANK" evidence="3">
    <location>
        <begin position="53"/>
        <end position="75"/>
    </location>
</feature>
<keyword evidence="2 3" id="KW-0040">ANK repeat</keyword>
<reference evidence="4" key="1">
    <citation type="submission" date="2023-02" db="EMBL/GenBank/DDBJ databases">
        <title>Genome of toxic invasive species Heracleum sosnowskyi carries increased number of genes despite the absence of recent whole-genome duplications.</title>
        <authorList>
            <person name="Schelkunov M."/>
            <person name="Shtratnikova V."/>
            <person name="Makarenko M."/>
            <person name="Klepikova A."/>
            <person name="Omelchenko D."/>
            <person name="Novikova G."/>
            <person name="Obukhova E."/>
            <person name="Bogdanov V."/>
            <person name="Penin A."/>
            <person name="Logacheva M."/>
        </authorList>
    </citation>
    <scope>NUCLEOTIDE SEQUENCE</scope>
    <source>
        <strain evidence="4">Hsosn_3</strain>
        <tissue evidence="4">Leaf</tissue>
    </source>
</reference>
<reference evidence="4" key="2">
    <citation type="submission" date="2023-05" db="EMBL/GenBank/DDBJ databases">
        <authorList>
            <person name="Schelkunov M.I."/>
        </authorList>
    </citation>
    <scope>NUCLEOTIDE SEQUENCE</scope>
    <source>
        <strain evidence="4">Hsosn_3</strain>
        <tissue evidence="4">Leaf</tissue>
    </source>
</reference>
<accession>A0AAD8N8K0</accession>
<dbReference type="Proteomes" id="UP001237642">
    <property type="component" value="Unassembled WGS sequence"/>
</dbReference>
<keyword evidence="5" id="KW-1185">Reference proteome</keyword>
<organism evidence="4 5">
    <name type="scientific">Heracleum sosnowskyi</name>
    <dbReference type="NCBI Taxonomy" id="360622"/>
    <lineage>
        <taxon>Eukaryota</taxon>
        <taxon>Viridiplantae</taxon>
        <taxon>Streptophyta</taxon>
        <taxon>Embryophyta</taxon>
        <taxon>Tracheophyta</taxon>
        <taxon>Spermatophyta</taxon>
        <taxon>Magnoliopsida</taxon>
        <taxon>eudicotyledons</taxon>
        <taxon>Gunneridae</taxon>
        <taxon>Pentapetalae</taxon>
        <taxon>asterids</taxon>
        <taxon>campanulids</taxon>
        <taxon>Apiales</taxon>
        <taxon>Apiaceae</taxon>
        <taxon>Apioideae</taxon>
        <taxon>apioid superclade</taxon>
        <taxon>Tordylieae</taxon>
        <taxon>Tordyliinae</taxon>
        <taxon>Heracleum</taxon>
    </lineage>
</organism>
<protein>
    <submittedName>
        <fullName evidence="4">Uncharacterized protein</fullName>
    </submittedName>
</protein>